<dbReference type="InterPro" id="IPR038222">
    <property type="entry name" value="DHHA2_dom_sf"/>
</dbReference>
<comment type="catalytic activity">
    <reaction evidence="7">
        <text>diphosphate + H2O = 2 phosphate + H(+)</text>
        <dbReference type="Rhea" id="RHEA:24576"/>
        <dbReference type="ChEBI" id="CHEBI:15377"/>
        <dbReference type="ChEBI" id="CHEBI:15378"/>
        <dbReference type="ChEBI" id="CHEBI:33019"/>
        <dbReference type="ChEBI" id="CHEBI:43474"/>
        <dbReference type="EC" id="3.6.1.1"/>
    </reaction>
</comment>
<dbReference type="SMART" id="SM01131">
    <property type="entry name" value="DHHA2"/>
    <property type="match status" value="1"/>
</dbReference>
<dbReference type="SUPFAM" id="SSF64182">
    <property type="entry name" value="DHH phosphoesterases"/>
    <property type="match status" value="1"/>
</dbReference>
<dbReference type="InterPro" id="IPR028979">
    <property type="entry name" value="Ser_kin/Pase_Hpr-like_N_sf"/>
</dbReference>
<evidence type="ECO:0000313" key="11">
    <source>
        <dbReference type="Proteomes" id="UP000276568"/>
    </source>
</evidence>
<dbReference type="RefSeq" id="WP_128521178.1">
    <property type="nucleotide sequence ID" value="NZ_CAUWBR010000018.1"/>
</dbReference>
<dbReference type="SMART" id="SM00116">
    <property type="entry name" value="CBS"/>
    <property type="match status" value="2"/>
</dbReference>
<keyword evidence="5" id="KW-0464">Manganese</keyword>
<feature type="domain" description="CBS" evidence="9">
    <location>
        <begin position="250"/>
        <end position="306"/>
    </location>
</feature>
<dbReference type="Pfam" id="PF07085">
    <property type="entry name" value="DRTGG"/>
    <property type="match status" value="1"/>
</dbReference>
<comment type="cofactor">
    <cofactor evidence="1">
        <name>Mn(2+)</name>
        <dbReference type="ChEBI" id="CHEBI:29035"/>
    </cofactor>
</comment>
<dbReference type="Pfam" id="PF00571">
    <property type="entry name" value="CBS"/>
    <property type="match status" value="2"/>
</dbReference>
<keyword evidence="11" id="KW-1185">Reference proteome</keyword>
<dbReference type="SUPFAM" id="SSF54631">
    <property type="entry name" value="CBS-domain pair"/>
    <property type="match status" value="1"/>
</dbReference>
<keyword evidence="8" id="KW-0129">CBS domain</keyword>
<name>A0A3N0HWH7_9FIRM</name>
<dbReference type="InterPro" id="IPR046342">
    <property type="entry name" value="CBS_dom_sf"/>
</dbReference>
<comment type="caution">
    <text evidence="10">The sequence shown here is derived from an EMBL/GenBank/DDBJ whole genome shotgun (WGS) entry which is preliminary data.</text>
</comment>
<dbReference type="InterPro" id="IPR038763">
    <property type="entry name" value="DHH_sf"/>
</dbReference>
<protein>
    <recommendedName>
        <fullName evidence="2">inorganic diphosphatase</fullName>
        <ecNumber evidence="2">3.6.1.1</ecNumber>
    </recommendedName>
    <alternativeName>
        <fullName evidence="6">Pyrophosphate phospho-hydrolase</fullName>
    </alternativeName>
</protein>
<dbReference type="PANTHER" id="PTHR12112">
    <property type="entry name" value="BNIP - RELATED"/>
    <property type="match status" value="1"/>
</dbReference>
<gene>
    <name evidence="10" type="ORF">EDX97_10900</name>
</gene>
<evidence type="ECO:0000256" key="3">
    <source>
        <dbReference type="ARBA" id="ARBA00022723"/>
    </source>
</evidence>
<dbReference type="SUPFAM" id="SSF75138">
    <property type="entry name" value="HprK N-terminal domain-like"/>
    <property type="match status" value="1"/>
</dbReference>
<keyword evidence="3" id="KW-0479">Metal-binding</keyword>
<accession>A0A3N0HWH7</accession>
<dbReference type="NCBIfam" id="NF011443">
    <property type="entry name" value="PRK14869.1-5"/>
    <property type="match status" value="1"/>
</dbReference>
<dbReference type="GO" id="GO:0004427">
    <property type="term" value="F:inorganic diphosphate phosphatase activity"/>
    <property type="evidence" value="ECO:0007669"/>
    <property type="project" value="UniProtKB-EC"/>
</dbReference>
<evidence type="ECO:0000256" key="4">
    <source>
        <dbReference type="ARBA" id="ARBA00022801"/>
    </source>
</evidence>
<evidence type="ECO:0000256" key="5">
    <source>
        <dbReference type="ARBA" id="ARBA00023211"/>
    </source>
</evidence>
<evidence type="ECO:0000256" key="7">
    <source>
        <dbReference type="ARBA" id="ARBA00047820"/>
    </source>
</evidence>
<keyword evidence="4 10" id="KW-0378">Hydrolase</keyword>
<dbReference type="EMBL" id="RJQC01000005">
    <property type="protein sequence ID" value="RNM29131.1"/>
    <property type="molecule type" value="Genomic_DNA"/>
</dbReference>
<organism evidence="10 11">
    <name type="scientific">Absicoccus porci</name>
    <dbReference type="NCBI Taxonomy" id="2486576"/>
    <lineage>
        <taxon>Bacteria</taxon>
        <taxon>Bacillati</taxon>
        <taxon>Bacillota</taxon>
        <taxon>Erysipelotrichia</taxon>
        <taxon>Erysipelotrichales</taxon>
        <taxon>Erysipelotrichaceae</taxon>
        <taxon>Absicoccus</taxon>
    </lineage>
</organism>
<dbReference type="NCBIfam" id="NF011442">
    <property type="entry name" value="PRK14869.1-4"/>
    <property type="match status" value="1"/>
</dbReference>
<evidence type="ECO:0000259" key="9">
    <source>
        <dbReference type="PROSITE" id="PS51371"/>
    </source>
</evidence>
<dbReference type="Pfam" id="PF01368">
    <property type="entry name" value="DHH"/>
    <property type="match status" value="1"/>
</dbReference>
<dbReference type="GO" id="GO:0005737">
    <property type="term" value="C:cytoplasm"/>
    <property type="evidence" value="ECO:0007669"/>
    <property type="project" value="InterPro"/>
</dbReference>
<dbReference type="PANTHER" id="PTHR12112:SF22">
    <property type="entry name" value="MANGANESE-DEPENDENT INORGANIC PYROPHOSPHATASE-RELATED"/>
    <property type="match status" value="1"/>
</dbReference>
<proteinExistence type="predicted"/>
<dbReference type="AlphaFoldDB" id="A0A3N0HWH7"/>
<dbReference type="PROSITE" id="PS51371">
    <property type="entry name" value="CBS"/>
    <property type="match status" value="2"/>
</dbReference>
<sequence length="539" mass="60020">MSQTIYVTGHKHPDTDSVASAIAYAYLKNQQGVDCVACRLGELNDETKYLLDRFGFVAPYYLKDARVSLSDIALDDPLCVHPDTTIYETLQLMENENKPSIAVTDDTGKVLGIIANQDISKIGMGDTSLGIDLLKVTSVENIAKTLDGTIVYNDEQFHLNGKVSIIALAKQGLTNYDVQSRIVMLGDDKDAQIQAIQKGAGILIVVWAKSVDPDVIEQAKQYHCPIIISGHGAMNTSRYLYFAPVTSLLMHPNPVSFHYWELAEDASKKMAKSRFRSYPVLDENDALVGYVSRYHILNSKNKSIVMVDHNEFSQSVRAIEKAELIEVIDHHRISDFSTRMPVAFRNEIVGSTATILTGIFQERQVAIPKNLAGLLLGAILSDTLKFRSPTTTQKDIFMANVLAQIAQVNIDDFAKDMFSVSTNIADKSMIDIMHIDLKTFDLEEQKVAISQVIIYNFEDIKGREKEIKEALDELLLHLEAKTFCVAFTSITDGGSIIYAQGECKDWIEEAFPNEGTIQAGILSRKNQIVPMLMDVFSHH</sequence>
<dbReference type="GO" id="GO:0046872">
    <property type="term" value="F:metal ion binding"/>
    <property type="evidence" value="ECO:0007669"/>
    <property type="project" value="UniProtKB-KW"/>
</dbReference>
<dbReference type="Proteomes" id="UP000276568">
    <property type="component" value="Unassembled WGS sequence"/>
</dbReference>
<dbReference type="InterPro" id="IPR004097">
    <property type="entry name" value="DHHA2"/>
</dbReference>
<dbReference type="Gene3D" id="3.10.310.20">
    <property type="entry name" value="DHHA2 domain"/>
    <property type="match status" value="1"/>
</dbReference>
<reference evidence="10 11" key="1">
    <citation type="submission" date="2018-11" db="EMBL/GenBank/DDBJ databases">
        <title>Clostridium sp. nov., a member of the family Erysipelotrichaceae isolated from pig faeces.</title>
        <authorList>
            <person name="Chang Y.-H."/>
        </authorList>
    </citation>
    <scope>NUCLEOTIDE SEQUENCE [LARGE SCALE GENOMIC DNA]</scope>
    <source>
        <strain evidence="10 11">YH-panp20</strain>
    </source>
</reference>
<dbReference type="Gene3D" id="3.90.1640.10">
    <property type="entry name" value="inorganic pyrophosphatase (n-terminal core)"/>
    <property type="match status" value="2"/>
</dbReference>
<evidence type="ECO:0000256" key="8">
    <source>
        <dbReference type="PROSITE-ProRule" id="PRU00703"/>
    </source>
</evidence>
<dbReference type="EC" id="3.6.1.1" evidence="2"/>
<dbReference type="Gene3D" id="3.40.1390.20">
    <property type="entry name" value="HprK N-terminal domain-like"/>
    <property type="match status" value="1"/>
</dbReference>
<feature type="domain" description="CBS" evidence="9">
    <location>
        <begin position="73"/>
        <end position="129"/>
    </location>
</feature>
<evidence type="ECO:0000256" key="1">
    <source>
        <dbReference type="ARBA" id="ARBA00001936"/>
    </source>
</evidence>
<dbReference type="Pfam" id="PF02833">
    <property type="entry name" value="DHHA2"/>
    <property type="match status" value="1"/>
</dbReference>
<evidence type="ECO:0000256" key="2">
    <source>
        <dbReference type="ARBA" id="ARBA00012146"/>
    </source>
</evidence>
<dbReference type="OrthoDB" id="9766150at2"/>
<dbReference type="InterPro" id="IPR000644">
    <property type="entry name" value="CBS_dom"/>
</dbReference>
<dbReference type="InterPro" id="IPR001667">
    <property type="entry name" value="DDH_dom"/>
</dbReference>
<evidence type="ECO:0000313" key="10">
    <source>
        <dbReference type="EMBL" id="RNM29131.1"/>
    </source>
</evidence>
<dbReference type="InterPro" id="IPR010766">
    <property type="entry name" value="DRTGG"/>
</dbReference>
<evidence type="ECO:0000256" key="6">
    <source>
        <dbReference type="ARBA" id="ARBA00032535"/>
    </source>
</evidence>